<organism evidence="1 2">
    <name type="scientific">Aquarana catesbeiana</name>
    <name type="common">American bullfrog</name>
    <name type="synonym">Rana catesbeiana</name>
    <dbReference type="NCBI Taxonomy" id="8400"/>
    <lineage>
        <taxon>Eukaryota</taxon>
        <taxon>Metazoa</taxon>
        <taxon>Chordata</taxon>
        <taxon>Craniata</taxon>
        <taxon>Vertebrata</taxon>
        <taxon>Euteleostomi</taxon>
        <taxon>Amphibia</taxon>
        <taxon>Batrachia</taxon>
        <taxon>Anura</taxon>
        <taxon>Neobatrachia</taxon>
        <taxon>Ranoidea</taxon>
        <taxon>Ranidae</taxon>
        <taxon>Aquarana</taxon>
    </lineage>
</organism>
<evidence type="ECO:0000313" key="1">
    <source>
        <dbReference type="EMBL" id="PIO22518.1"/>
    </source>
</evidence>
<evidence type="ECO:0000313" key="2">
    <source>
        <dbReference type="Proteomes" id="UP000228934"/>
    </source>
</evidence>
<name>A0A2G9R3Q3_AQUCT</name>
<dbReference type="OrthoDB" id="188713at2759"/>
<reference evidence="2" key="1">
    <citation type="journal article" date="2017" name="Nat. Commun.">
        <title>The North American bullfrog draft genome provides insight into hormonal regulation of long noncoding RNA.</title>
        <authorList>
            <person name="Hammond S.A."/>
            <person name="Warren R.L."/>
            <person name="Vandervalk B.P."/>
            <person name="Kucuk E."/>
            <person name="Khan H."/>
            <person name="Gibb E.A."/>
            <person name="Pandoh P."/>
            <person name="Kirk H."/>
            <person name="Zhao Y."/>
            <person name="Jones M."/>
            <person name="Mungall A.J."/>
            <person name="Coope R."/>
            <person name="Pleasance S."/>
            <person name="Moore R.A."/>
            <person name="Holt R.A."/>
            <person name="Round J.M."/>
            <person name="Ohora S."/>
            <person name="Walle B.V."/>
            <person name="Veldhoen N."/>
            <person name="Helbing C.C."/>
            <person name="Birol I."/>
        </authorList>
    </citation>
    <scope>NUCLEOTIDE SEQUENCE [LARGE SCALE GENOMIC DNA]</scope>
</reference>
<sequence>MGQMSRGVQCFGRGERRYIGGVDEQVGTVVGQMCRGLQWWSRCAGGYSGGADVQGVTVVEQMSRGASLFAESMGFVCEDLTTNRSLSIYSKWLDQHCQPNFRTATQISFLPLGIHFFYAGSLLNPQLTPLSVFNEVQFTSFAVIPTRQSTQECMTPAIVT</sequence>
<accession>A0A2G9R3Q3</accession>
<proteinExistence type="predicted"/>
<dbReference type="Proteomes" id="UP000228934">
    <property type="component" value="Unassembled WGS sequence"/>
</dbReference>
<keyword evidence="2" id="KW-1185">Reference proteome</keyword>
<dbReference type="AlphaFoldDB" id="A0A2G9R3Q3"/>
<gene>
    <name evidence="1" type="ORF">AB205_0030030</name>
</gene>
<protein>
    <submittedName>
        <fullName evidence="1">Uncharacterized protein</fullName>
    </submittedName>
</protein>
<dbReference type="EMBL" id="KV947028">
    <property type="protein sequence ID" value="PIO22518.1"/>
    <property type="molecule type" value="Genomic_DNA"/>
</dbReference>